<dbReference type="SUPFAM" id="SSF46689">
    <property type="entry name" value="Homeodomain-like"/>
    <property type="match status" value="1"/>
</dbReference>
<dbReference type="Proteomes" id="UP000509371">
    <property type="component" value="Chromosome"/>
</dbReference>
<proteinExistence type="predicted"/>
<reference evidence="2 3" key="1">
    <citation type="submission" date="2020-06" db="EMBL/GenBank/DDBJ databases">
        <authorList>
            <person name="Voronona O.L."/>
            <person name="Aksenova E.I."/>
            <person name="Kunda M.S."/>
            <person name="Semenov A.N."/>
            <person name="Ryzhova N."/>
        </authorList>
    </citation>
    <scope>NUCLEOTIDE SEQUENCE [LARGE SCALE GENOMIC DNA]</scope>
    <source>
        <strain evidence="2 3">MPKMM3633</strain>
    </source>
</reference>
<dbReference type="AlphaFoldDB" id="A0A859CYV1"/>
<accession>A0A859CYV1</accession>
<feature type="coiled-coil region" evidence="1">
    <location>
        <begin position="67"/>
        <end position="94"/>
    </location>
</feature>
<evidence type="ECO:0000313" key="3">
    <source>
        <dbReference type="Proteomes" id="UP000509371"/>
    </source>
</evidence>
<evidence type="ECO:0000313" key="2">
    <source>
        <dbReference type="EMBL" id="QKK81853.1"/>
    </source>
</evidence>
<sequence>MTMTTRKTRLNYTSKQKCEHARLMVEEHYSNQQIMDISGAGATAVARWKKQYLDEQLGEFTQNKIPLDADKRLIEELKKELAESREDVRLLKKATALFIRDNPNLK</sequence>
<gene>
    <name evidence="2" type="ORF">MP3633_3126</name>
</gene>
<dbReference type="EMBL" id="CP054301">
    <property type="protein sequence ID" value="QKK81853.1"/>
    <property type="molecule type" value="Genomic_DNA"/>
</dbReference>
<keyword evidence="1" id="KW-0175">Coiled coil</keyword>
<name>A0A859CYV1_9GAMM</name>
<evidence type="ECO:0000256" key="1">
    <source>
        <dbReference type="SAM" id="Coils"/>
    </source>
</evidence>
<evidence type="ECO:0008006" key="4">
    <source>
        <dbReference type="Google" id="ProtNLM"/>
    </source>
</evidence>
<protein>
    <recommendedName>
        <fullName evidence="4">Transposase</fullName>
    </recommendedName>
</protein>
<organism evidence="2 3">
    <name type="scientific">Marinomonas primoryensis</name>
    <dbReference type="NCBI Taxonomy" id="178399"/>
    <lineage>
        <taxon>Bacteria</taxon>
        <taxon>Pseudomonadati</taxon>
        <taxon>Pseudomonadota</taxon>
        <taxon>Gammaproteobacteria</taxon>
        <taxon>Oceanospirillales</taxon>
        <taxon>Oceanospirillaceae</taxon>
        <taxon>Marinomonas</taxon>
    </lineage>
</organism>
<dbReference type="KEGG" id="mpri:MP3633_3126"/>
<dbReference type="InterPro" id="IPR009057">
    <property type="entry name" value="Homeodomain-like_sf"/>
</dbReference>